<keyword evidence="3" id="KW-1185">Reference proteome</keyword>
<proteinExistence type="predicted"/>
<dbReference type="Proteomes" id="UP001610100">
    <property type="component" value="Unassembled WGS sequence"/>
</dbReference>
<evidence type="ECO:0000313" key="2">
    <source>
        <dbReference type="EMBL" id="MFH6770435.1"/>
    </source>
</evidence>
<dbReference type="Pfam" id="PF13568">
    <property type="entry name" value="OMP_b-brl_2"/>
    <property type="match status" value="1"/>
</dbReference>
<dbReference type="SUPFAM" id="SSF56925">
    <property type="entry name" value="OMPA-like"/>
    <property type="match status" value="1"/>
</dbReference>
<evidence type="ECO:0000259" key="1">
    <source>
        <dbReference type="Pfam" id="PF13568"/>
    </source>
</evidence>
<dbReference type="InterPro" id="IPR011250">
    <property type="entry name" value="OMP/PagP_B-barrel"/>
</dbReference>
<dbReference type="EMBL" id="JBAWKB010000001">
    <property type="protein sequence ID" value="MFH6770435.1"/>
    <property type="molecule type" value="Genomic_DNA"/>
</dbReference>
<evidence type="ECO:0000313" key="3">
    <source>
        <dbReference type="Proteomes" id="UP001610100"/>
    </source>
</evidence>
<comment type="caution">
    <text evidence="2">The sequence shown here is derived from an EMBL/GenBank/DDBJ whole genome shotgun (WGS) entry which is preliminary data.</text>
</comment>
<sequence>MKYLICFGLLLNSILCHGQRREKGDIELTPIIGYSTSYQLHSFLFGSTSVSGIQFGVYGNYFLNNRWSLRSGLLYQKMGTNNVDFSIFTDEYSERTNYISVPLTVNYHFGTKWKWYVNYGIGVGFLTNAEANYNDGNGFVDINNLANSTQFGIIGAIGYEFKVSPKFLLIVENSNLIGLTDTTEQRNGKNFYMSFNLGAVFKI</sequence>
<dbReference type="InterPro" id="IPR025665">
    <property type="entry name" value="Beta-barrel_OMP_2"/>
</dbReference>
<name>A0ABW7MUV6_9FLAO</name>
<organism evidence="2 3">
    <name type="scientific">Gaetbulibacter aestuarii</name>
    <dbReference type="NCBI Taxonomy" id="1502358"/>
    <lineage>
        <taxon>Bacteria</taxon>
        <taxon>Pseudomonadati</taxon>
        <taxon>Bacteroidota</taxon>
        <taxon>Flavobacteriia</taxon>
        <taxon>Flavobacteriales</taxon>
        <taxon>Flavobacteriaceae</taxon>
        <taxon>Gaetbulibacter</taxon>
    </lineage>
</organism>
<dbReference type="RefSeq" id="WP_344738616.1">
    <property type="nucleotide sequence ID" value="NZ_BAABAY010000001.1"/>
</dbReference>
<dbReference type="Gene3D" id="2.40.160.20">
    <property type="match status" value="1"/>
</dbReference>
<reference evidence="2 3" key="1">
    <citation type="submission" date="2024-02" db="EMBL/GenBank/DDBJ databases">
        <title>A Gaetbulibacter species isolated from tidal flats and genomic insights of their niches.</title>
        <authorList>
            <person name="Ye Y."/>
        </authorList>
    </citation>
    <scope>NUCLEOTIDE SEQUENCE [LARGE SCALE GENOMIC DNA]</scope>
    <source>
        <strain evidence="2 3">KYW382</strain>
    </source>
</reference>
<feature type="domain" description="Outer membrane protein beta-barrel" evidence="1">
    <location>
        <begin position="51"/>
        <end position="183"/>
    </location>
</feature>
<protein>
    <submittedName>
        <fullName evidence="2">Porin family protein</fullName>
    </submittedName>
</protein>
<gene>
    <name evidence="2" type="ORF">V8G58_00705</name>
</gene>
<accession>A0ABW7MUV6</accession>